<gene>
    <name evidence="10" type="ORF">SAMN05660710_03085</name>
</gene>
<dbReference type="InterPro" id="IPR000620">
    <property type="entry name" value="EamA_dom"/>
</dbReference>
<feature type="transmembrane region" description="Helical" evidence="8">
    <location>
        <begin position="14"/>
        <end position="32"/>
    </location>
</feature>
<keyword evidence="6 8" id="KW-1133">Transmembrane helix</keyword>
<evidence type="ECO:0000256" key="1">
    <source>
        <dbReference type="ARBA" id="ARBA00004651"/>
    </source>
</evidence>
<keyword evidence="7 8" id="KW-0472">Membrane</keyword>
<evidence type="ECO:0000259" key="9">
    <source>
        <dbReference type="Pfam" id="PF00892"/>
    </source>
</evidence>
<dbReference type="InterPro" id="IPR037185">
    <property type="entry name" value="EmrE-like"/>
</dbReference>
<protein>
    <submittedName>
        <fullName evidence="10">Chloramphenicol-sensitive protein RarD</fullName>
    </submittedName>
</protein>
<dbReference type="PANTHER" id="PTHR22911">
    <property type="entry name" value="ACYL-MALONYL CONDENSING ENZYME-RELATED"/>
    <property type="match status" value="1"/>
</dbReference>
<evidence type="ECO:0000256" key="7">
    <source>
        <dbReference type="ARBA" id="ARBA00023136"/>
    </source>
</evidence>
<dbReference type="NCBIfam" id="TIGR00688">
    <property type="entry name" value="rarD"/>
    <property type="match status" value="1"/>
</dbReference>
<proteinExistence type="inferred from homology"/>
<feature type="transmembrane region" description="Helical" evidence="8">
    <location>
        <begin position="109"/>
        <end position="126"/>
    </location>
</feature>
<sequence length="312" mass="33553">MSNAPLPQTDSPRGLVYAIAAYGIWGFLPIYMKALTHVPPLEVIAHRVIWSLPIAGAVLLWQGRQGEVLAALRQPRLLAMAALTAGLISVNWLIYVWAIANDHALDAALGYYINPLFSVFLGATLLKERLSRGQFAAIALAASAVVILTVQAGSLPLVAIGLTLSWGVYAYCKRSLPLGPNQGFTLEVLLLTPFAAGFLIWQALGGAGSFGPGQIDTTLLLLGAGPVTAIPLLFYANGAKLIRLSTIGILQYIAPTMIFLCAVFLFGEPFDGARLIAFPMIWAALVIYSVTLLRQAGQRRRDRRAAATKRMQ</sequence>
<feature type="transmembrane region" description="Helical" evidence="8">
    <location>
        <begin position="273"/>
        <end position="293"/>
    </location>
</feature>
<dbReference type="OrthoDB" id="369870at2"/>
<keyword evidence="4" id="KW-1003">Cell membrane</keyword>
<organism evidence="10 11">
    <name type="scientific">Paracoccus tibetensis</name>
    <dbReference type="NCBI Taxonomy" id="336292"/>
    <lineage>
        <taxon>Bacteria</taxon>
        <taxon>Pseudomonadati</taxon>
        <taxon>Pseudomonadota</taxon>
        <taxon>Alphaproteobacteria</taxon>
        <taxon>Rhodobacterales</taxon>
        <taxon>Paracoccaceae</taxon>
        <taxon>Paracoccus</taxon>
    </lineage>
</organism>
<evidence type="ECO:0000256" key="6">
    <source>
        <dbReference type="ARBA" id="ARBA00022989"/>
    </source>
</evidence>
<evidence type="ECO:0000313" key="11">
    <source>
        <dbReference type="Proteomes" id="UP000199502"/>
    </source>
</evidence>
<dbReference type="InterPro" id="IPR004626">
    <property type="entry name" value="RarD"/>
</dbReference>
<keyword evidence="5 8" id="KW-0812">Transmembrane</keyword>
<dbReference type="SUPFAM" id="SSF103481">
    <property type="entry name" value="Multidrug resistance efflux transporter EmrE"/>
    <property type="match status" value="2"/>
</dbReference>
<keyword evidence="11" id="KW-1185">Reference proteome</keyword>
<evidence type="ECO:0000256" key="5">
    <source>
        <dbReference type="ARBA" id="ARBA00022692"/>
    </source>
</evidence>
<evidence type="ECO:0000256" key="3">
    <source>
        <dbReference type="ARBA" id="ARBA00022448"/>
    </source>
</evidence>
<dbReference type="STRING" id="336292.SAMN05660710_03085"/>
<feature type="transmembrane region" description="Helical" evidence="8">
    <location>
        <begin position="219"/>
        <end position="237"/>
    </location>
</feature>
<dbReference type="AlphaFoldDB" id="A0A1G5JA42"/>
<feature type="transmembrane region" description="Helical" evidence="8">
    <location>
        <begin position="184"/>
        <end position="204"/>
    </location>
</feature>
<evidence type="ECO:0000256" key="2">
    <source>
        <dbReference type="ARBA" id="ARBA00007362"/>
    </source>
</evidence>
<dbReference type="GO" id="GO:0005886">
    <property type="term" value="C:plasma membrane"/>
    <property type="evidence" value="ECO:0007669"/>
    <property type="project" value="UniProtKB-SubCell"/>
</dbReference>
<evidence type="ECO:0000313" key="10">
    <source>
        <dbReference type="EMBL" id="SCY85064.1"/>
    </source>
</evidence>
<dbReference type="RefSeq" id="WP_090746604.1">
    <property type="nucleotide sequence ID" value="NZ_FMVT01000011.1"/>
</dbReference>
<accession>A0A1G5JA42</accession>
<feature type="transmembrane region" description="Helical" evidence="8">
    <location>
        <begin position="44"/>
        <end position="61"/>
    </location>
</feature>
<comment type="subcellular location">
    <subcellularLocation>
        <location evidence="1">Cell membrane</location>
        <topology evidence="1">Multi-pass membrane protein</topology>
    </subcellularLocation>
</comment>
<feature type="transmembrane region" description="Helical" evidence="8">
    <location>
        <begin position="249"/>
        <end position="267"/>
    </location>
</feature>
<name>A0A1G5JA42_9RHOB</name>
<comment type="similarity">
    <text evidence="2">Belongs to the EamA transporter family.</text>
</comment>
<evidence type="ECO:0000256" key="8">
    <source>
        <dbReference type="SAM" id="Phobius"/>
    </source>
</evidence>
<dbReference type="EMBL" id="FMVT01000011">
    <property type="protein sequence ID" value="SCY85064.1"/>
    <property type="molecule type" value="Genomic_DNA"/>
</dbReference>
<keyword evidence="3" id="KW-0813">Transport</keyword>
<feature type="transmembrane region" description="Helical" evidence="8">
    <location>
        <begin position="77"/>
        <end position="97"/>
    </location>
</feature>
<dbReference type="Proteomes" id="UP000199502">
    <property type="component" value="Unassembled WGS sequence"/>
</dbReference>
<reference evidence="10 11" key="1">
    <citation type="submission" date="2016-10" db="EMBL/GenBank/DDBJ databases">
        <authorList>
            <person name="de Groot N.N."/>
        </authorList>
    </citation>
    <scope>NUCLEOTIDE SEQUENCE [LARGE SCALE GENOMIC DNA]</scope>
    <source>
        <strain evidence="10 11">CGMCC 1.8925</strain>
    </source>
</reference>
<feature type="domain" description="EamA" evidence="9">
    <location>
        <begin position="13"/>
        <end position="149"/>
    </location>
</feature>
<evidence type="ECO:0000256" key="4">
    <source>
        <dbReference type="ARBA" id="ARBA00022475"/>
    </source>
</evidence>
<dbReference type="Pfam" id="PF00892">
    <property type="entry name" value="EamA"/>
    <property type="match status" value="1"/>
</dbReference>
<dbReference type="PANTHER" id="PTHR22911:SF137">
    <property type="entry name" value="SOLUTE CARRIER FAMILY 35 MEMBER G2-RELATED"/>
    <property type="match status" value="1"/>
</dbReference>
<feature type="transmembrane region" description="Helical" evidence="8">
    <location>
        <begin position="156"/>
        <end position="172"/>
    </location>
</feature>